<evidence type="ECO:0000256" key="1">
    <source>
        <dbReference type="SAM" id="Phobius"/>
    </source>
</evidence>
<reference evidence="2 3" key="1">
    <citation type="submission" date="2016-11" db="EMBL/GenBank/DDBJ databases">
        <authorList>
            <person name="Jaros S."/>
            <person name="Januszkiewicz K."/>
            <person name="Wedrychowicz H."/>
        </authorList>
    </citation>
    <scope>NUCLEOTIDE SEQUENCE [LARGE SCALE GENOMIC DNA]</scope>
    <source>
        <strain evidence="2 3">GAS95</strain>
    </source>
</reference>
<keyword evidence="1" id="KW-0472">Membrane</keyword>
<evidence type="ECO:0000313" key="2">
    <source>
        <dbReference type="EMBL" id="SIO58355.1"/>
    </source>
</evidence>
<dbReference type="AlphaFoldDB" id="A0A1N6KP98"/>
<name>A0A1N6KP98_9BURK</name>
<dbReference type="EMBL" id="FSRU01000002">
    <property type="protein sequence ID" value="SIO58355.1"/>
    <property type="molecule type" value="Genomic_DNA"/>
</dbReference>
<keyword evidence="3" id="KW-1185">Reference proteome</keyword>
<evidence type="ECO:0000313" key="3">
    <source>
        <dbReference type="Proteomes" id="UP000185151"/>
    </source>
</evidence>
<proteinExistence type="predicted"/>
<sequence length="40" mass="4569">MGPVKRRVPDWLYFPVVLLLIPVLVLKSLLAGIGIIRRKK</sequence>
<protein>
    <submittedName>
        <fullName evidence="2">Uncharacterized protein</fullName>
    </submittedName>
</protein>
<feature type="transmembrane region" description="Helical" evidence="1">
    <location>
        <begin position="12"/>
        <end position="36"/>
    </location>
</feature>
<keyword evidence="1" id="KW-0812">Transmembrane</keyword>
<organism evidence="2 3">
    <name type="scientific">Paraburkholderia phenazinium</name>
    <dbReference type="NCBI Taxonomy" id="60549"/>
    <lineage>
        <taxon>Bacteria</taxon>
        <taxon>Pseudomonadati</taxon>
        <taxon>Pseudomonadota</taxon>
        <taxon>Betaproteobacteria</taxon>
        <taxon>Burkholderiales</taxon>
        <taxon>Burkholderiaceae</taxon>
        <taxon>Paraburkholderia</taxon>
    </lineage>
</organism>
<dbReference type="Proteomes" id="UP000185151">
    <property type="component" value="Unassembled WGS sequence"/>
</dbReference>
<gene>
    <name evidence="2" type="ORF">SAMN05444165_4114</name>
</gene>
<keyword evidence="1" id="KW-1133">Transmembrane helix</keyword>
<accession>A0A1N6KP98</accession>